<evidence type="ECO:0000256" key="1">
    <source>
        <dbReference type="ARBA" id="ARBA00001974"/>
    </source>
</evidence>
<dbReference type="InterPro" id="IPR036188">
    <property type="entry name" value="FAD/NAD-bd_sf"/>
</dbReference>
<keyword evidence="8 11" id="KW-0520">NAD</keyword>
<dbReference type="HAMAP" id="MF_00129">
    <property type="entry name" value="MnmG_GidA"/>
    <property type="match status" value="1"/>
</dbReference>
<protein>
    <recommendedName>
        <fullName evidence="4 11">tRNA uridine 5-carboxymethylaminomethyl modification enzyme MnmG</fullName>
    </recommendedName>
    <alternativeName>
        <fullName evidence="10 11">Glucose-inhibited division protein A</fullName>
    </alternativeName>
</protein>
<keyword evidence="14" id="KW-1185">Reference proteome</keyword>
<dbReference type="Pfam" id="PF21680">
    <property type="entry name" value="GIDA_C_1st"/>
    <property type="match status" value="1"/>
</dbReference>
<evidence type="ECO:0000259" key="12">
    <source>
        <dbReference type="SMART" id="SM01228"/>
    </source>
</evidence>
<sequence>MLFPDRFEVIVVGGGHAGTEAALAAARMGVKTLLLTHNLDTLGAMSCNPSIGGIGKGHLVKEVDALGGAMAEATDEAGIQFRTLNSSKGPAVRATRAQADRVLYRQAIRRRLENQPNLTIFAQACDDLIVEGNRVAGVVTQLGVRFAAPAVVLTTGTFLNGLIHVGMSNMVGGRMGDPPAVSLATRLRELELPVGRLKTGTPPRLDGRSIDFSVMVEQHSDQPRPVFSFLGDAAQHPQQLPCWITSTNSGTHDIIRANLDRSPMYTGVIEGIGPRYCPSIEDKIHRFAGKDSHNIFLEPEGLHTHEIYPNGISTSLPFDVQLAIVRSIRGLESAHILRPGYAIEYDYFDPRALKASLETKAIGGLFFAGQINGTTGYEEAAAQGLLAGANAALLAQEEAPWTPRRDEAYLGVLVDDLITRGVSEPYRMFTSRAEYRLSLREDNADMRLTEHGRRLGLVDDRRWTAFCKKRDAIAGEQERLKATWVQPGKLADGEALRVVGRELEHEYSLHDLLRRPDVSYRALMSLRLGEVSADAGLSDPQVIEQVEIQAKYQGYIERQQEEVARSLANEERCFPANFDFSDIPGLSREVQQKLSLQRPQTLGQASRIQGMTPAAISILTVCLKRGELDAQRQRAAAAGS</sequence>
<evidence type="ECO:0000256" key="4">
    <source>
        <dbReference type="ARBA" id="ARBA00020461"/>
    </source>
</evidence>
<comment type="subunit">
    <text evidence="9 11">Homodimer. Heterotetramer of two MnmE and two MnmG subunits.</text>
</comment>
<keyword evidence="5 11" id="KW-0285">Flavoprotein</keyword>
<dbReference type="RefSeq" id="WP_169065002.1">
    <property type="nucleotide sequence ID" value="NZ_SPMY01000005.1"/>
</dbReference>
<evidence type="ECO:0000313" key="13">
    <source>
        <dbReference type="EMBL" id="NMQ26552.1"/>
    </source>
</evidence>
<feature type="binding site" evidence="11">
    <location>
        <begin position="13"/>
        <end position="18"/>
    </location>
    <ligand>
        <name>FAD</name>
        <dbReference type="ChEBI" id="CHEBI:57692"/>
    </ligand>
</feature>
<feature type="domain" description="tRNA uridine 5-carboxymethylaminomethyl modification enzyme C-terminal subdomain" evidence="12">
    <location>
        <begin position="550"/>
        <end position="621"/>
    </location>
</feature>
<keyword evidence="6 11" id="KW-0819">tRNA processing</keyword>
<dbReference type="InterPro" id="IPR020595">
    <property type="entry name" value="MnmG-rel_CS"/>
</dbReference>
<dbReference type="InterPro" id="IPR047001">
    <property type="entry name" value="MnmG_C_subdom"/>
</dbReference>
<dbReference type="InterPro" id="IPR044920">
    <property type="entry name" value="MnmG_C_subdom_sf"/>
</dbReference>
<accession>A0ABX1TQQ1</accession>
<evidence type="ECO:0000256" key="11">
    <source>
        <dbReference type="HAMAP-Rule" id="MF_00129"/>
    </source>
</evidence>
<dbReference type="PROSITE" id="PS01280">
    <property type="entry name" value="GIDA_1"/>
    <property type="match status" value="1"/>
</dbReference>
<dbReference type="PANTHER" id="PTHR11806:SF0">
    <property type="entry name" value="PROTEIN MTO1 HOMOLOG, MITOCHONDRIAL"/>
    <property type="match status" value="1"/>
</dbReference>
<dbReference type="Proteomes" id="UP000749010">
    <property type="component" value="Unassembled WGS sequence"/>
</dbReference>
<keyword evidence="7 11" id="KW-0274">FAD</keyword>
<dbReference type="InterPro" id="IPR004416">
    <property type="entry name" value="MnmG"/>
</dbReference>
<evidence type="ECO:0000256" key="5">
    <source>
        <dbReference type="ARBA" id="ARBA00022630"/>
    </source>
</evidence>
<dbReference type="InterPro" id="IPR040131">
    <property type="entry name" value="MnmG_N"/>
</dbReference>
<evidence type="ECO:0000256" key="2">
    <source>
        <dbReference type="ARBA" id="ARBA00003717"/>
    </source>
</evidence>
<dbReference type="Gene3D" id="3.50.50.60">
    <property type="entry name" value="FAD/NAD(P)-binding domain"/>
    <property type="match status" value="2"/>
</dbReference>
<dbReference type="PANTHER" id="PTHR11806">
    <property type="entry name" value="GLUCOSE INHIBITED DIVISION PROTEIN A"/>
    <property type="match status" value="1"/>
</dbReference>
<dbReference type="InterPro" id="IPR002218">
    <property type="entry name" value="MnmG-rel"/>
</dbReference>
<evidence type="ECO:0000256" key="8">
    <source>
        <dbReference type="ARBA" id="ARBA00023027"/>
    </source>
</evidence>
<reference evidence="13 14" key="1">
    <citation type="submission" date="2019-03" db="EMBL/GenBank/DDBJ databases">
        <title>Metabolic reconstructions from genomes of highly enriched 'Candidatus Accumulibacter' and 'Candidatus Competibacter' bioreactor populations.</title>
        <authorList>
            <person name="Annavajhala M.K."/>
            <person name="Welles L."/>
            <person name="Abbas B."/>
            <person name="Sorokin D."/>
            <person name="Park H."/>
            <person name="Van Loosdrecht M."/>
            <person name="Chandran K."/>
        </authorList>
    </citation>
    <scope>NUCLEOTIDE SEQUENCE [LARGE SCALE GENOMIC DNA]</scope>
    <source>
        <strain evidence="13 14">SBR_S</strain>
    </source>
</reference>
<name>A0ABX1TQQ1_9PROT</name>
<comment type="subcellular location">
    <subcellularLocation>
        <location evidence="11">Cytoplasm</location>
    </subcellularLocation>
</comment>
<dbReference type="PROSITE" id="PS01281">
    <property type="entry name" value="GIDA_2"/>
    <property type="match status" value="1"/>
</dbReference>
<evidence type="ECO:0000313" key="14">
    <source>
        <dbReference type="Proteomes" id="UP000749010"/>
    </source>
</evidence>
<evidence type="ECO:0000256" key="9">
    <source>
        <dbReference type="ARBA" id="ARBA00025948"/>
    </source>
</evidence>
<gene>
    <name evidence="11 13" type="primary">mnmG</name>
    <name evidence="11" type="synonym">gidA</name>
    <name evidence="13" type="ORF">E4Q23_01510</name>
</gene>
<dbReference type="SMART" id="SM01228">
    <property type="entry name" value="GIDA_assoc_3"/>
    <property type="match status" value="1"/>
</dbReference>
<evidence type="ECO:0000256" key="10">
    <source>
        <dbReference type="ARBA" id="ARBA00031800"/>
    </source>
</evidence>
<organism evidence="13 14">
    <name type="scientific">Candidatus Accumulibacter phosphatis</name>
    <dbReference type="NCBI Taxonomy" id="327160"/>
    <lineage>
        <taxon>Bacteria</taxon>
        <taxon>Pseudomonadati</taxon>
        <taxon>Pseudomonadota</taxon>
        <taxon>Betaproteobacteria</taxon>
        <taxon>Candidatus Accumulibacter</taxon>
    </lineage>
</organism>
<comment type="caution">
    <text evidence="13">The sequence shown here is derived from an EMBL/GenBank/DDBJ whole genome shotgun (WGS) entry which is preliminary data.</text>
</comment>
<dbReference type="Gene3D" id="1.10.10.1800">
    <property type="entry name" value="tRNA uridine 5-carboxymethylaminomethyl modification enzyme MnmG/GidA"/>
    <property type="match status" value="1"/>
</dbReference>
<comment type="similarity">
    <text evidence="3 11">Belongs to the MnmG family.</text>
</comment>
<comment type="cofactor">
    <cofactor evidence="1 11">
        <name>FAD</name>
        <dbReference type="ChEBI" id="CHEBI:57692"/>
    </cofactor>
</comment>
<proteinExistence type="inferred from homology"/>
<dbReference type="Pfam" id="PF01134">
    <property type="entry name" value="GIDA"/>
    <property type="match status" value="1"/>
</dbReference>
<feature type="binding site" evidence="11">
    <location>
        <begin position="273"/>
        <end position="287"/>
    </location>
    <ligand>
        <name>NAD(+)</name>
        <dbReference type="ChEBI" id="CHEBI:57540"/>
    </ligand>
</feature>
<dbReference type="Gene3D" id="1.10.150.570">
    <property type="entry name" value="GidA associated domain, C-terminal subdomain"/>
    <property type="match status" value="1"/>
</dbReference>
<evidence type="ECO:0000256" key="3">
    <source>
        <dbReference type="ARBA" id="ARBA00007653"/>
    </source>
</evidence>
<keyword evidence="11" id="KW-0963">Cytoplasm</keyword>
<dbReference type="EMBL" id="SPMY01000005">
    <property type="protein sequence ID" value="NMQ26552.1"/>
    <property type="molecule type" value="Genomic_DNA"/>
</dbReference>
<dbReference type="Pfam" id="PF13932">
    <property type="entry name" value="SAM_GIDA_C"/>
    <property type="match status" value="1"/>
</dbReference>
<dbReference type="InterPro" id="IPR026904">
    <property type="entry name" value="MnmG_C"/>
</dbReference>
<evidence type="ECO:0000256" key="7">
    <source>
        <dbReference type="ARBA" id="ARBA00022827"/>
    </source>
</evidence>
<dbReference type="SUPFAM" id="SSF51905">
    <property type="entry name" value="FAD/NAD(P)-binding domain"/>
    <property type="match status" value="1"/>
</dbReference>
<comment type="caution">
    <text evidence="11">Lacks conserved residue(s) required for the propagation of feature annotation.</text>
</comment>
<dbReference type="NCBIfam" id="TIGR00136">
    <property type="entry name" value="mnmG_gidA"/>
    <property type="match status" value="1"/>
</dbReference>
<dbReference type="InterPro" id="IPR049312">
    <property type="entry name" value="GIDA_C_N"/>
</dbReference>
<comment type="function">
    <text evidence="2 11">NAD-binding protein involved in the addition of a carboxymethylaminomethyl (cmnm) group at the wobble position (U34) of certain tRNAs, forming tRNA-cmnm(5)s(2)U34.</text>
</comment>
<evidence type="ECO:0000256" key="6">
    <source>
        <dbReference type="ARBA" id="ARBA00022694"/>
    </source>
</evidence>